<dbReference type="EMBL" id="CAXIEN010000375">
    <property type="protein sequence ID" value="CAL1295618.1"/>
    <property type="molecule type" value="Genomic_DNA"/>
</dbReference>
<dbReference type="AlphaFoldDB" id="A0AAV2BHL7"/>
<reference evidence="1 2" key="1">
    <citation type="submission" date="2024-04" db="EMBL/GenBank/DDBJ databases">
        <authorList>
            <person name="Rising A."/>
            <person name="Reimegard J."/>
            <person name="Sonavane S."/>
            <person name="Akerstrom W."/>
            <person name="Nylinder S."/>
            <person name="Hedman E."/>
            <person name="Kallberg Y."/>
        </authorList>
    </citation>
    <scope>NUCLEOTIDE SEQUENCE [LARGE SCALE GENOMIC DNA]</scope>
</reference>
<evidence type="ECO:0000313" key="2">
    <source>
        <dbReference type="Proteomes" id="UP001497382"/>
    </source>
</evidence>
<dbReference type="Proteomes" id="UP001497382">
    <property type="component" value="Unassembled WGS sequence"/>
</dbReference>
<evidence type="ECO:0000313" key="1">
    <source>
        <dbReference type="EMBL" id="CAL1295618.1"/>
    </source>
</evidence>
<name>A0AAV2BHL7_9ARAC</name>
<proteinExistence type="predicted"/>
<comment type="caution">
    <text evidence="1">The sequence shown here is derived from an EMBL/GenBank/DDBJ whole genome shotgun (WGS) entry which is preliminary data.</text>
</comment>
<sequence>MFYRWLNKYNYQSKKKDNKIVTKKESTLPFGLTEKVKEMKWCLPMPRGRVRVVALIWNFNIISMNLKCPTKKSGCEKKTVT</sequence>
<organism evidence="1 2">
    <name type="scientific">Larinioides sclopetarius</name>
    <dbReference type="NCBI Taxonomy" id="280406"/>
    <lineage>
        <taxon>Eukaryota</taxon>
        <taxon>Metazoa</taxon>
        <taxon>Ecdysozoa</taxon>
        <taxon>Arthropoda</taxon>
        <taxon>Chelicerata</taxon>
        <taxon>Arachnida</taxon>
        <taxon>Araneae</taxon>
        <taxon>Araneomorphae</taxon>
        <taxon>Entelegynae</taxon>
        <taxon>Araneoidea</taxon>
        <taxon>Araneidae</taxon>
        <taxon>Larinioides</taxon>
    </lineage>
</organism>
<gene>
    <name evidence="1" type="ORF">LARSCL_LOCUS19367</name>
</gene>
<protein>
    <submittedName>
        <fullName evidence="1">Uncharacterized protein</fullName>
    </submittedName>
</protein>
<accession>A0AAV2BHL7</accession>
<keyword evidence="2" id="KW-1185">Reference proteome</keyword>